<dbReference type="InterPro" id="IPR029058">
    <property type="entry name" value="AB_hydrolase_fold"/>
</dbReference>
<organism evidence="1 2">
    <name type="scientific">Streptomyces longisporus</name>
    <dbReference type="NCBI Taxonomy" id="1948"/>
    <lineage>
        <taxon>Bacteria</taxon>
        <taxon>Bacillati</taxon>
        <taxon>Actinomycetota</taxon>
        <taxon>Actinomycetes</taxon>
        <taxon>Kitasatosporales</taxon>
        <taxon>Streptomycetaceae</taxon>
        <taxon>Streptomyces</taxon>
    </lineage>
</organism>
<sequence length="398" mass="43086">MTDPVFVVHGVANRDLDGFTAAVEALQSATGLSMEPVYWGDLGAEDRFLTAALPARHTASVSVTGLDSTLRDSASDTFLPLHLLADQPSTADQMTVFDAALRDELETDSDDTLRDGHSAALNPDEILDWVAEEWPETRCLSRTDSSALLAETGRALARALLEADTEKDAAYGYEGLRDEPSDEPGRLRELVRRRLRDLDRVAGAAVSAVAGRVNHAVRTRFGPGTTRFLGDVLVYQRHRDTIHARVRACVDKVDPELGRSPERPVRVVAHSLGGVIAVDMATAHEPLWTERLVTFGSQSAFFHVCDPRGGQLLPYSGHAPVRLPASLGRWTNLWEPLDMLAFAASQVFQLDDGSSPVDLPVPHAASTGLWTHSAYWDLPDVAAAIAAAMKDASIASEP</sequence>
<evidence type="ECO:0000313" key="1">
    <source>
        <dbReference type="EMBL" id="GAA2504961.1"/>
    </source>
</evidence>
<dbReference type="SUPFAM" id="SSF53474">
    <property type="entry name" value="alpha/beta-Hydrolases"/>
    <property type="match status" value="1"/>
</dbReference>
<gene>
    <name evidence="1" type="ORF">GCM10010276_56260</name>
</gene>
<dbReference type="EMBL" id="BAAASG010000012">
    <property type="protein sequence ID" value="GAA2504961.1"/>
    <property type="molecule type" value="Genomic_DNA"/>
</dbReference>
<dbReference type="Gene3D" id="3.40.50.1820">
    <property type="entry name" value="alpha/beta hydrolase"/>
    <property type="match status" value="1"/>
</dbReference>
<evidence type="ECO:0000313" key="2">
    <source>
        <dbReference type="Proteomes" id="UP001501777"/>
    </source>
</evidence>
<comment type="caution">
    <text evidence="1">The sequence shown here is derived from an EMBL/GenBank/DDBJ whole genome shotgun (WGS) entry which is preliminary data.</text>
</comment>
<dbReference type="Proteomes" id="UP001501777">
    <property type="component" value="Unassembled WGS sequence"/>
</dbReference>
<keyword evidence="2" id="KW-1185">Reference proteome</keyword>
<dbReference type="RefSeq" id="WP_344403427.1">
    <property type="nucleotide sequence ID" value="NZ_BAAASG010000012.1"/>
</dbReference>
<reference evidence="1 2" key="1">
    <citation type="journal article" date="2019" name="Int. J. Syst. Evol. Microbiol.">
        <title>The Global Catalogue of Microorganisms (GCM) 10K type strain sequencing project: providing services to taxonomists for standard genome sequencing and annotation.</title>
        <authorList>
            <consortium name="The Broad Institute Genomics Platform"/>
            <consortium name="The Broad Institute Genome Sequencing Center for Infectious Disease"/>
            <person name="Wu L."/>
            <person name="Ma J."/>
        </authorList>
    </citation>
    <scope>NUCLEOTIDE SEQUENCE [LARGE SCALE GENOMIC DNA]</scope>
    <source>
        <strain evidence="1 2">JCM 4395</strain>
    </source>
</reference>
<name>A0ABN3MMV2_STRLO</name>
<proteinExistence type="predicted"/>
<protein>
    <submittedName>
        <fullName evidence="1">Uncharacterized protein</fullName>
    </submittedName>
</protein>
<accession>A0ABN3MMV2</accession>